<evidence type="ECO:0000313" key="5">
    <source>
        <dbReference type="EMBL" id="RKR20615.1"/>
    </source>
</evidence>
<gene>
    <name evidence="5" type="ORF">C8D78_1253</name>
</gene>
<dbReference type="GO" id="GO:0030288">
    <property type="term" value="C:outer membrane-bounded periplasmic space"/>
    <property type="evidence" value="ECO:0007669"/>
    <property type="project" value="TreeGrafter"/>
</dbReference>
<dbReference type="PRINTS" id="PR01607">
    <property type="entry name" value="APYRASEFAMLY"/>
</dbReference>
<dbReference type="PANTHER" id="PTHR11575">
    <property type="entry name" value="5'-NUCLEOTIDASE-RELATED"/>
    <property type="match status" value="1"/>
</dbReference>
<dbReference type="PROSITE" id="PS51318">
    <property type="entry name" value="TAT"/>
    <property type="match status" value="1"/>
</dbReference>
<dbReference type="SUPFAM" id="SSF56300">
    <property type="entry name" value="Metallo-dependent phosphatases"/>
    <property type="match status" value="1"/>
</dbReference>
<keyword evidence="2" id="KW-0547">Nucleotide-binding</keyword>
<dbReference type="InterPro" id="IPR029052">
    <property type="entry name" value="Metallo-depent_PP-like"/>
</dbReference>
<feature type="chain" id="PRO_5019616116" evidence="2">
    <location>
        <begin position="37"/>
        <end position="617"/>
    </location>
</feature>
<dbReference type="Pfam" id="PF00149">
    <property type="entry name" value="Metallophos"/>
    <property type="match status" value="1"/>
</dbReference>
<dbReference type="EMBL" id="RBIR01000002">
    <property type="protein sequence ID" value="RKR20615.1"/>
    <property type="molecule type" value="Genomic_DNA"/>
</dbReference>
<dbReference type="GO" id="GO:0009166">
    <property type="term" value="P:nucleotide catabolic process"/>
    <property type="evidence" value="ECO:0007669"/>
    <property type="project" value="InterPro"/>
</dbReference>
<protein>
    <submittedName>
        <fullName evidence="5">2',3'-cyclic-nucleotide 2'-phosphodiesterase/3'-nucleotidase</fullName>
    </submittedName>
</protein>
<reference evidence="5 6" key="1">
    <citation type="submission" date="2018-10" db="EMBL/GenBank/DDBJ databases">
        <title>Genomic Encyclopedia of Type Strains, Phase IV (KMG-IV): sequencing the most valuable type-strain genomes for metagenomic binning, comparative biology and taxonomic classification.</title>
        <authorList>
            <person name="Goeker M."/>
        </authorList>
    </citation>
    <scope>NUCLEOTIDE SEQUENCE [LARGE SCALE GENOMIC DNA]</scope>
    <source>
        <strain evidence="5 6">DSM 25586</strain>
    </source>
</reference>
<dbReference type="InterPro" id="IPR004843">
    <property type="entry name" value="Calcineurin-like_PHP"/>
</dbReference>
<comment type="similarity">
    <text evidence="2">Belongs to the 5'-nucleotidase family.</text>
</comment>
<accession>A0A495EUF3</accession>
<evidence type="ECO:0000256" key="2">
    <source>
        <dbReference type="RuleBase" id="RU362119"/>
    </source>
</evidence>
<sequence length="617" mass="65057">MSNPHDSPSRRAMLTAALVGGSAAAAALAGAPAAQAADKQSDGGTAGGRKKFTLTVLGTTDLHNNVFNWDYFKNVPYADAAGNKIGIAQAATLINAMRAERGAANTLTIDAGDTIQGTPLAYYFARIKPISATVKHPMALAMNAIGYDAAGLGNHEFNYGVPLLRTWEKQLDFPLLGANVHDAVSGGRAFTPFVLKRVRTDNGWVTVGLVGFVTPGCALWDRDNVQGKLDFNGIVEEARVVIPQVLAAGADVVIVTSHSGATPGSSYGDALPFPENASTQLAEEVPGIDAILVGHAHLEIPERFVTNKATGKQVLLTEPLKWGMRVSVMDLELAKVRGKWTVTSAHSHLLDAKTVDPDPAVVRAVQAGHEATVTYVNEVIGTSTAPLSTATACWEDGAAIDAINYVQASTIKAELANGPAAGLPVLSIAAAFSRAVDVKAGPLTIRDVAGLYIFDNTLLSVKVTGAQVKAYLEWSAQYFKPVATTTAAAQDVTNAVTATAPNGTPDYNYDVVYGLDAPLNYEIDLARPAGDRIANLSYDGQPLRPDQEFALAINNYRQSGGGNFPAVKSAPVLSNSQQEIRQRIIDYVVDRGTLDVALFSQANWRLTVNGAPLTVTA</sequence>
<dbReference type="Pfam" id="PF02872">
    <property type="entry name" value="5_nucleotid_C"/>
    <property type="match status" value="1"/>
</dbReference>
<dbReference type="PROSITE" id="PS00786">
    <property type="entry name" value="5_NUCLEOTIDASE_2"/>
    <property type="match status" value="1"/>
</dbReference>
<dbReference type="SUPFAM" id="SSF55816">
    <property type="entry name" value="5'-nucleotidase (syn. UDP-sugar hydrolase), C-terminal domain"/>
    <property type="match status" value="1"/>
</dbReference>
<dbReference type="Gene3D" id="3.60.21.10">
    <property type="match status" value="1"/>
</dbReference>
<dbReference type="GO" id="GO:0016788">
    <property type="term" value="F:hydrolase activity, acting on ester bonds"/>
    <property type="evidence" value="ECO:0007669"/>
    <property type="project" value="InterPro"/>
</dbReference>
<dbReference type="RefSeq" id="WP_120951172.1">
    <property type="nucleotide sequence ID" value="NZ_RBIR01000002.1"/>
</dbReference>
<dbReference type="InterPro" id="IPR006179">
    <property type="entry name" value="5_nucleotidase/apyrase"/>
</dbReference>
<dbReference type="InterPro" id="IPR006311">
    <property type="entry name" value="TAT_signal"/>
</dbReference>
<dbReference type="AlphaFoldDB" id="A0A495EUF3"/>
<keyword evidence="2" id="KW-0378">Hydrolase</keyword>
<organism evidence="5 6">
    <name type="scientific">Arthrobacter oryzae</name>
    <dbReference type="NCBI Taxonomy" id="409290"/>
    <lineage>
        <taxon>Bacteria</taxon>
        <taxon>Bacillati</taxon>
        <taxon>Actinomycetota</taxon>
        <taxon>Actinomycetes</taxon>
        <taxon>Micrococcales</taxon>
        <taxon>Micrococcaceae</taxon>
        <taxon>Arthrobacter</taxon>
    </lineage>
</organism>
<dbReference type="InterPro" id="IPR008334">
    <property type="entry name" value="5'-Nucleotdase_C"/>
</dbReference>
<feature type="domain" description="Calcineurin-like phosphoesterase" evidence="3">
    <location>
        <begin position="55"/>
        <end position="297"/>
    </location>
</feature>
<dbReference type="GO" id="GO:0000166">
    <property type="term" value="F:nucleotide binding"/>
    <property type="evidence" value="ECO:0007669"/>
    <property type="project" value="UniProtKB-KW"/>
</dbReference>
<dbReference type="InterPro" id="IPR006146">
    <property type="entry name" value="5'-Nucleotdase_CS"/>
</dbReference>
<dbReference type="Gene3D" id="3.90.780.10">
    <property type="entry name" value="5'-Nucleotidase, C-terminal domain"/>
    <property type="match status" value="1"/>
</dbReference>
<dbReference type="GO" id="GO:0046872">
    <property type="term" value="F:metal ion binding"/>
    <property type="evidence" value="ECO:0007669"/>
    <property type="project" value="InterPro"/>
</dbReference>
<dbReference type="OrthoDB" id="1016457at2"/>
<name>A0A495EUF3_9MICC</name>
<evidence type="ECO:0000256" key="1">
    <source>
        <dbReference type="ARBA" id="ARBA00022729"/>
    </source>
</evidence>
<keyword evidence="1 2" id="KW-0732">Signal</keyword>
<feature type="domain" description="5'-Nucleotidase C-terminal" evidence="4">
    <location>
        <begin position="379"/>
        <end position="568"/>
    </location>
</feature>
<evidence type="ECO:0000259" key="4">
    <source>
        <dbReference type="Pfam" id="PF02872"/>
    </source>
</evidence>
<dbReference type="Proteomes" id="UP000276055">
    <property type="component" value="Unassembled WGS sequence"/>
</dbReference>
<evidence type="ECO:0000259" key="3">
    <source>
        <dbReference type="Pfam" id="PF00149"/>
    </source>
</evidence>
<feature type="signal peptide" evidence="2">
    <location>
        <begin position="1"/>
        <end position="36"/>
    </location>
</feature>
<comment type="caution">
    <text evidence="5">The sequence shown here is derived from an EMBL/GenBank/DDBJ whole genome shotgun (WGS) entry which is preliminary data.</text>
</comment>
<evidence type="ECO:0000313" key="6">
    <source>
        <dbReference type="Proteomes" id="UP000276055"/>
    </source>
</evidence>
<dbReference type="InterPro" id="IPR036907">
    <property type="entry name" value="5'-Nucleotdase_C_sf"/>
</dbReference>
<proteinExistence type="inferred from homology"/>
<dbReference type="PANTHER" id="PTHR11575:SF6">
    <property type="entry name" value="2',3'-CYCLIC-NUCLEOTIDE 2'-PHOSPHODIESTERASE_3'-NUCLEOTIDASE"/>
    <property type="match status" value="1"/>
</dbReference>